<feature type="transmembrane region" description="Helical" evidence="6">
    <location>
        <begin position="422"/>
        <end position="447"/>
    </location>
</feature>
<feature type="compositionally biased region" description="Low complexity" evidence="5">
    <location>
        <begin position="51"/>
        <end position="67"/>
    </location>
</feature>
<dbReference type="PANTHER" id="PTHR11662:SF399">
    <property type="entry name" value="FI19708P1-RELATED"/>
    <property type="match status" value="1"/>
</dbReference>
<evidence type="ECO:0000259" key="7">
    <source>
        <dbReference type="PROSITE" id="PS50850"/>
    </source>
</evidence>
<feature type="compositionally biased region" description="Basic and acidic residues" evidence="5">
    <location>
        <begin position="612"/>
        <end position="632"/>
    </location>
</feature>
<evidence type="ECO:0000313" key="8">
    <source>
        <dbReference type="EMBL" id="WAR04169.1"/>
    </source>
</evidence>
<sequence>MVSKKAQIVHKLEGITKKPHMADTSDIKPITDPNDGDVPESGVQDGSSTPKTAARNAAKRAAQVKRQQSTDSKGKLRTVSSGASIGRQRTASLSSNYTGRARRPSLSFSHADSIPFGLDKPSADEVDPDQVPWWTSRRLLLSLTCFIGFFFLYSLRVNLSTAIVCMNKVQDEEGGDNKTYIKFVTNYTTDENGTMINITKPVSVSTTSKPDGVECVLVESAEKLIAEFNWDKKLQGLILGAFFWGYTFMQIPSGYLSDRFGPRITVACGMFPVAILTIISPFLARGSPYLLMVGRVIIGMGEAMMYPGMQSLWARWSPPHERSRLVGFAFGGSQLGNALTFPLASLLCAYGFDGGWPSVFYVTGLACLCWCFVYVFYARSTPSEMASITPIEKKYIEMSLGVYGMSKEEREMKRRQDKPWRAIFTSGPVWAILLANGCGNFGAYMLLTQMPTYMKEVLKFDIKSNGAFSMIPYLVFWVFIIIGGQIADVLISRSILSIEWTRKLCCALGTVVPGIFLVLTGYMDCNHKIEAVVLLSLSMGFCGFQFSSFFINHGDIAPRFAGTVFGFTNTGASVPGIIAPYIVGAITPNKTREEWLVAFYIAAGDLMKEFTKTSEPQKNREIQDWAEEHVDDYQPEEEEEEAIPLKGITEDEEEESSEDKKMVDGTENGVKFQ</sequence>
<feature type="transmembrane region" description="Helical" evidence="6">
    <location>
        <begin position="289"/>
        <end position="307"/>
    </location>
</feature>
<dbReference type="InterPro" id="IPR011701">
    <property type="entry name" value="MFS"/>
</dbReference>
<evidence type="ECO:0000256" key="2">
    <source>
        <dbReference type="ARBA" id="ARBA00022692"/>
    </source>
</evidence>
<dbReference type="InterPro" id="IPR036259">
    <property type="entry name" value="MFS_trans_sf"/>
</dbReference>
<feature type="compositionally biased region" description="Basic and acidic residues" evidence="5">
    <location>
        <begin position="10"/>
        <end position="26"/>
    </location>
</feature>
<dbReference type="SUPFAM" id="SSF103473">
    <property type="entry name" value="MFS general substrate transporter"/>
    <property type="match status" value="1"/>
</dbReference>
<evidence type="ECO:0000256" key="1">
    <source>
        <dbReference type="ARBA" id="ARBA00004141"/>
    </source>
</evidence>
<evidence type="ECO:0000256" key="3">
    <source>
        <dbReference type="ARBA" id="ARBA00022989"/>
    </source>
</evidence>
<dbReference type="CDD" id="cd17318">
    <property type="entry name" value="MFS_SLC17"/>
    <property type="match status" value="1"/>
</dbReference>
<feature type="transmembrane region" description="Helical" evidence="6">
    <location>
        <begin position="234"/>
        <end position="252"/>
    </location>
</feature>
<feature type="domain" description="Major facilitator superfamily (MFS) profile" evidence="7">
    <location>
        <begin position="146"/>
        <end position="616"/>
    </location>
</feature>
<evidence type="ECO:0000256" key="6">
    <source>
        <dbReference type="SAM" id="Phobius"/>
    </source>
</evidence>
<keyword evidence="3 6" id="KW-1133">Transmembrane helix</keyword>
<gene>
    <name evidence="8" type="ORF">MAR_019538</name>
</gene>
<feature type="transmembrane region" description="Helical" evidence="6">
    <location>
        <begin position="328"/>
        <end position="352"/>
    </location>
</feature>
<feature type="compositionally biased region" description="Acidic residues" evidence="5">
    <location>
        <begin position="633"/>
        <end position="642"/>
    </location>
</feature>
<feature type="region of interest" description="Disordered" evidence="5">
    <location>
        <begin position="612"/>
        <end position="673"/>
    </location>
</feature>
<keyword evidence="9" id="KW-1185">Reference proteome</keyword>
<feature type="region of interest" description="Disordered" evidence="5">
    <location>
        <begin position="1"/>
        <end position="104"/>
    </location>
</feature>
<dbReference type="InterPro" id="IPR050382">
    <property type="entry name" value="MFS_Na/Anion_cotransporter"/>
</dbReference>
<feature type="compositionally biased region" description="Polar residues" evidence="5">
    <location>
        <begin position="78"/>
        <end position="98"/>
    </location>
</feature>
<dbReference type="EMBL" id="CP111016">
    <property type="protein sequence ID" value="WAR04169.1"/>
    <property type="molecule type" value="Genomic_DNA"/>
</dbReference>
<dbReference type="InterPro" id="IPR020846">
    <property type="entry name" value="MFS_dom"/>
</dbReference>
<comment type="subcellular location">
    <subcellularLocation>
        <location evidence="1">Membrane</location>
        <topology evidence="1">Multi-pass membrane protein</topology>
    </subcellularLocation>
</comment>
<dbReference type="Proteomes" id="UP001164746">
    <property type="component" value="Chromosome 5"/>
</dbReference>
<dbReference type="Gene3D" id="1.20.1250.20">
    <property type="entry name" value="MFS general substrate transporter like domains"/>
    <property type="match status" value="2"/>
</dbReference>
<evidence type="ECO:0000313" key="9">
    <source>
        <dbReference type="Proteomes" id="UP001164746"/>
    </source>
</evidence>
<feature type="transmembrane region" description="Helical" evidence="6">
    <location>
        <begin position="504"/>
        <end position="523"/>
    </location>
</feature>
<reference evidence="8" key="1">
    <citation type="submission" date="2022-11" db="EMBL/GenBank/DDBJ databases">
        <title>Centuries of genome instability and evolution in soft-shell clam transmissible cancer (bioRxiv).</title>
        <authorList>
            <person name="Hart S.F.M."/>
            <person name="Yonemitsu M.A."/>
            <person name="Giersch R.M."/>
            <person name="Beal B.F."/>
            <person name="Arriagada G."/>
            <person name="Davis B.W."/>
            <person name="Ostrander E.A."/>
            <person name="Goff S.P."/>
            <person name="Metzger M.J."/>
        </authorList>
    </citation>
    <scope>NUCLEOTIDE SEQUENCE</scope>
    <source>
        <strain evidence="8">MELC-2E11</strain>
        <tissue evidence="8">Siphon/mantle</tissue>
    </source>
</reference>
<keyword evidence="4 6" id="KW-0472">Membrane</keyword>
<dbReference type="PANTHER" id="PTHR11662">
    <property type="entry name" value="SOLUTE CARRIER FAMILY 17"/>
    <property type="match status" value="1"/>
</dbReference>
<dbReference type="Pfam" id="PF07690">
    <property type="entry name" value="MFS_1"/>
    <property type="match status" value="1"/>
</dbReference>
<feature type="transmembrane region" description="Helical" evidence="6">
    <location>
        <begin position="467"/>
        <end position="492"/>
    </location>
</feature>
<feature type="transmembrane region" description="Helical" evidence="6">
    <location>
        <begin position="264"/>
        <end position="283"/>
    </location>
</feature>
<keyword evidence="2 6" id="KW-0812">Transmembrane</keyword>
<proteinExistence type="predicted"/>
<protein>
    <submittedName>
        <fullName evidence="8">SL172-like protein</fullName>
    </submittedName>
</protein>
<evidence type="ECO:0000256" key="4">
    <source>
        <dbReference type="ARBA" id="ARBA00023136"/>
    </source>
</evidence>
<feature type="transmembrane region" description="Helical" evidence="6">
    <location>
        <begin position="529"/>
        <end position="551"/>
    </location>
</feature>
<evidence type="ECO:0000256" key="5">
    <source>
        <dbReference type="SAM" id="MobiDB-lite"/>
    </source>
</evidence>
<feature type="transmembrane region" description="Helical" evidence="6">
    <location>
        <begin position="139"/>
        <end position="159"/>
    </location>
</feature>
<feature type="transmembrane region" description="Helical" evidence="6">
    <location>
        <begin position="358"/>
        <end position="377"/>
    </location>
</feature>
<organism evidence="8 9">
    <name type="scientific">Mya arenaria</name>
    <name type="common">Soft-shell clam</name>
    <dbReference type="NCBI Taxonomy" id="6604"/>
    <lineage>
        <taxon>Eukaryota</taxon>
        <taxon>Metazoa</taxon>
        <taxon>Spiralia</taxon>
        <taxon>Lophotrochozoa</taxon>
        <taxon>Mollusca</taxon>
        <taxon>Bivalvia</taxon>
        <taxon>Autobranchia</taxon>
        <taxon>Heteroconchia</taxon>
        <taxon>Euheterodonta</taxon>
        <taxon>Imparidentia</taxon>
        <taxon>Neoheterodontei</taxon>
        <taxon>Myida</taxon>
        <taxon>Myoidea</taxon>
        <taxon>Myidae</taxon>
        <taxon>Mya</taxon>
    </lineage>
</organism>
<dbReference type="PROSITE" id="PS50850">
    <property type="entry name" value="MFS"/>
    <property type="match status" value="1"/>
</dbReference>
<name>A0ABY7E4Q5_MYAAR</name>
<accession>A0ABY7E4Q5</accession>